<dbReference type="HOGENOM" id="CLU_2805361_0_0_0"/>
<dbReference type="RefSeq" id="WP_013012084.1">
    <property type="nucleotide sequence ID" value="NC_013943.1"/>
</dbReference>
<dbReference type="Proteomes" id="UP000002012">
    <property type="component" value="Chromosome"/>
</dbReference>
<dbReference type="STRING" id="522772.Dacet_2847"/>
<reference evidence="2 3" key="1">
    <citation type="journal article" date="2010" name="Stand. Genomic Sci.">
        <title>Complete genome sequence of Denitrovibrio acetiphilus type strain (N2460).</title>
        <authorList>
            <person name="Kiss H."/>
            <person name="Lang E."/>
            <person name="Lapidus A."/>
            <person name="Copeland A."/>
            <person name="Nolan M."/>
            <person name="Glavina Del Rio T."/>
            <person name="Chen F."/>
            <person name="Lucas S."/>
            <person name="Tice H."/>
            <person name="Cheng J.F."/>
            <person name="Han C."/>
            <person name="Goodwin L."/>
            <person name="Pitluck S."/>
            <person name="Liolios K."/>
            <person name="Pati A."/>
            <person name="Ivanova N."/>
            <person name="Mavromatis K."/>
            <person name="Chen A."/>
            <person name="Palaniappan K."/>
            <person name="Land M."/>
            <person name="Hauser L."/>
            <person name="Chang Y.J."/>
            <person name="Jeffries C.D."/>
            <person name="Detter J.C."/>
            <person name="Brettin T."/>
            <person name="Spring S."/>
            <person name="Rohde M."/>
            <person name="Goker M."/>
            <person name="Woyke T."/>
            <person name="Bristow J."/>
            <person name="Eisen J.A."/>
            <person name="Markowitz V."/>
            <person name="Hugenholtz P."/>
            <person name="Kyrpides N.C."/>
            <person name="Klenk H.P."/>
        </authorList>
    </citation>
    <scope>NUCLEOTIDE SEQUENCE [LARGE SCALE GENOMIC DNA]</scope>
    <source>
        <strain evidence="3">DSM 12809 / NBRC 114555 / N2460</strain>
    </source>
</reference>
<evidence type="ECO:0000313" key="3">
    <source>
        <dbReference type="Proteomes" id="UP000002012"/>
    </source>
</evidence>
<dbReference type="OrthoDB" id="9803524at2"/>
<organism evidence="2 3">
    <name type="scientific">Denitrovibrio acetiphilus (strain DSM 12809 / NBRC 114555 / N2460)</name>
    <dbReference type="NCBI Taxonomy" id="522772"/>
    <lineage>
        <taxon>Bacteria</taxon>
        <taxon>Pseudomonadati</taxon>
        <taxon>Deferribacterota</taxon>
        <taxon>Deferribacteres</taxon>
        <taxon>Deferribacterales</taxon>
        <taxon>Geovibrionaceae</taxon>
        <taxon>Denitrovibrio</taxon>
    </lineage>
</organism>
<evidence type="ECO:0000313" key="2">
    <source>
        <dbReference type="EMBL" id="ADD69597.1"/>
    </source>
</evidence>
<gene>
    <name evidence="2" type="ordered locus">Dacet_2847</name>
</gene>
<dbReference type="EMBL" id="CP001968">
    <property type="protein sequence ID" value="ADD69597.1"/>
    <property type="molecule type" value="Genomic_DNA"/>
</dbReference>
<accession>D4H6C3</accession>
<feature type="transmembrane region" description="Helical" evidence="1">
    <location>
        <begin position="7"/>
        <end position="27"/>
    </location>
</feature>
<evidence type="ECO:0000256" key="1">
    <source>
        <dbReference type="SAM" id="Phobius"/>
    </source>
</evidence>
<sequence length="67" mass="8118">MNFSYRELALLLATVTFMLSFVMKFLIYDVKLTYIGRDIIMFFVVYLIAKNLFFMIDKLIINYRKIM</sequence>
<keyword evidence="1" id="KW-0812">Transmembrane</keyword>
<keyword evidence="1" id="KW-0472">Membrane</keyword>
<dbReference type="PaxDb" id="522772-Dacet_2847"/>
<keyword evidence="1" id="KW-1133">Transmembrane helix</keyword>
<proteinExistence type="predicted"/>
<protein>
    <submittedName>
        <fullName evidence="2">Uncharacterized protein</fullName>
    </submittedName>
</protein>
<name>D4H6C3_DENA2</name>
<dbReference type="AlphaFoldDB" id="D4H6C3"/>
<dbReference type="eggNOG" id="ENOG503120J">
    <property type="taxonomic scope" value="Bacteria"/>
</dbReference>
<feature type="transmembrane region" description="Helical" evidence="1">
    <location>
        <begin position="39"/>
        <end position="61"/>
    </location>
</feature>
<dbReference type="InParanoid" id="D4H6C3"/>
<dbReference type="KEGG" id="dap:Dacet_2847"/>
<keyword evidence="3" id="KW-1185">Reference proteome</keyword>